<feature type="transmembrane region" description="Helical" evidence="1">
    <location>
        <begin position="44"/>
        <end position="65"/>
    </location>
</feature>
<reference evidence="2" key="1">
    <citation type="journal article" date="2021" name="PeerJ">
        <title>Extensive microbial diversity within the chicken gut microbiome revealed by metagenomics and culture.</title>
        <authorList>
            <person name="Gilroy R."/>
            <person name="Ravi A."/>
            <person name="Getino M."/>
            <person name="Pursley I."/>
            <person name="Horton D.L."/>
            <person name="Alikhan N.F."/>
            <person name="Baker D."/>
            <person name="Gharbi K."/>
            <person name="Hall N."/>
            <person name="Watson M."/>
            <person name="Adriaenssens E.M."/>
            <person name="Foster-Nyarko E."/>
            <person name="Jarju S."/>
            <person name="Secka A."/>
            <person name="Antonio M."/>
            <person name="Oren A."/>
            <person name="Chaudhuri R.R."/>
            <person name="La Ragione R."/>
            <person name="Hildebrand F."/>
            <person name="Pallen M.J."/>
        </authorList>
    </citation>
    <scope>NUCLEOTIDE SEQUENCE</scope>
    <source>
        <strain evidence="2">CHK135-1449</strain>
    </source>
</reference>
<dbReference type="AlphaFoldDB" id="A0A9D2ZYD6"/>
<keyword evidence="1" id="KW-0812">Transmembrane</keyword>
<gene>
    <name evidence="2" type="ORF">K8V79_03175</name>
</gene>
<sequence>MKQILLAYLLACLFGIAVLSVMSYGHGPGYVYLYWREWQIQTTFWFLAAMLALTSLVMQMIWYATKRYLSREQRKHETVFSFARLHPYEQLAVVWLLNAAQDQRNFIQQSFNTSGLLKYIIEARLSWGQQQYSEALQALNQSNPMAFELAELQRIEIYLSQQDGQQALTHLEFLNQHELSPWLNQVKTAYEQRLNSLWGQFALQFPWLYLRSTKYGHLDQKVKKSWLEQLLAAYDQASEEDLKYLQQRYLDLKPQLFTRDYEVNLLWLKLLFKMPEMSAEHESLAMQLLEQQFNQDVFYLWFQQQLLRQAPDYSYIAEQIALWENKYMTLPILTFAKWHVLRATGHTEEAEQLLDLYPDDIRMGYLRIKSVLQDREDLLQQLHKVFESNVNFIEIRI</sequence>
<comment type="caution">
    <text evidence="2">The sequence shown here is derived from an EMBL/GenBank/DDBJ whole genome shotgun (WGS) entry which is preliminary data.</text>
</comment>
<organism evidence="2 3">
    <name type="scientific">Acinetobacter lwoffii</name>
    <dbReference type="NCBI Taxonomy" id="28090"/>
    <lineage>
        <taxon>Bacteria</taxon>
        <taxon>Pseudomonadati</taxon>
        <taxon>Pseudomonadota</taxon>
        <taxon>Gammaproteobacteria</taxon>
        <taxon>Moraxellales</taxon>
        <taxon>Moraxellaceae</taxon>
        <taxon>Acinetobacter</taxon>
    </lineage>
</organism>
<name>A0A9D2ZYD6_ACILW</name>
<keyword evidence="1" id="KW-0472">Membrane</keyword>
<dbReference type="Proteomes" id="UP000787156">
    <property type="component" value="Unassembled WGS sequence"/>
</dbReference>
<proteinExistence type="predicted"/>
<protein>
    <submittedName>
        <fullName evidence="2">Heme biosynthesis protein HemY</fullName>
    </submittedName>
</protein>
<evidence type="ECO:0000313" key="2">
    <source>
        <dbReference type="EMBL" id="HJF27244.1"/>
    </source>
</evidence>
<evidence type="ECO:0000313" key="3">
    <source>
        <dbReference type="Proteomes" id="UP000787156"/>
    </source>
</evidence>
<evidence type="ECO:0000256" key="1">
    <source>
        <dbReference type="SAM" id="Phobius"/>
    </source>
</evidence>
<accession>A0A9D2ZYD6</accession>
<keyword evidence="1" id="KW-1133">Transmembrane helix</keyword>
<reference evidence="2" key="2">
    <citation type="submission" date="2021-09" db="EMBL/GenBank/DDBJ databases">
        <authorList>
            <person name="Gilroy R."/>
        </authorList>
    </citation>
    <scope>NUCLEOTIDE SEQUENCE</scope>
    <source>
        <strain evidence="2">CHK135-1449</strain>
    </source>
</reference>
<dbReference type="EMBL" id="DYWX01000034">
    <property type="protein sequence ID" value="HJF27244.1"/>
    <property type="molecule type" value="Genomic_DNA"/>
</dbReference>